<evidence type="ECO:0000313" key="1">
    <source>
        <dbReference type="EMBL" id="WRY35774.1"/>
    </source>
</evidence>
<keyword evidence="1" id="KW-0614">Plasmid</keyword>
<gene>
    <name evidence="1" type="ORF">RPE78_16245</name>
</gene>
<name>A0ABZ1E722_9RHOB</name>
<sequence>MNGDGFRRLDAAGVTLSVGLGADEAAEIMSGFLHRTRTGHPLVVPMDGARTEIPQRCDGYLSTQGDGLWLQLRTKQGQERWRLSGDMPELLALLGEWGLTMVAVPEDAVRDTDRAIRPDGRS</sequence>
<accession>A0ABZ1E722</accession>
<organism evidence="1 2">
    <name type="scientific">Thioclava litoralis</name>
    <dbReference type="NCBI Taxonomy" id="3076557"/>
    <lineage>
        <taxon>Bacteria</taxon>
        <taxon>Pseudomonadati</taxon>
        <taxon>Pseudomonadota</taxon>
        <taxon>Alphaproteobacteria</taxon>
        <taxon>Rhodobacterales</taxon>
        <taxon>Paracoccaceae</taxon>
        <taxon>Thioclava</taxon>
    </lineage>
</organism>
<proteinExistence type="predicted"/>
<reference evidence="1 2" key="1">
    <citation type="submission" date="2023-09" db="EMBL/GenBank/DDBJ databases">
        <title>Thioclava shenzhenensis sp. nov., a multidrug resistant bacteria-antagonizing species isolated from coastal seawater.</title>
        <authorList>
            <person name="Long M."/>
        </authorList>
    </citation>
    <scope>NUCLEOTIDE SEQUENCE [LARGE SCALE GENOMIC DNA]</scope>
    <source>
        <strain evidence="1 2">FTW29</strain>
        <plasmid evidence="1 2">unnamed2</plasmid>
    </source>
</reference>
<geneLocation type="plasmid" evidence="1 2">
    <name>unnamed2</name>
</geneLocation>
<dbReference type="EMBL" id="CP135445">
    <property type="protein sequence ID" value="WRY35774.1"/>
    <property type="molecule type" value="Genomic_DNA"/>
</dbReference>
<dbReference type="RefSeq" id="WP_406721720.1">
    <property type="nucleotide sequence ID" value="NZ_CP135445.1"/>
</dbReference>
<evidence type="ECO:0000313" key="2">
    <source>
        <dbReference type="Proteomes" id="UP001623290"/>
    </source>
</evidence>
<protein>
    <submittedName>
        <fullName evidence="1">Uncharacterized protein</fullName>
    </submittedName>
</protein>
<dbReference type="Proteomes" id="UP001623290">
    <property type="component" value="Plasmid unnamed2"/>
</dbReference>
<keyword evidence="2" id="KW-1185">Reference proteome</keyword>